<dbReference type="Pfam" id="PF07166">
    <property type="entry name" value="DUF1398"/>
    <property type="match status" value="1"/>
</dbReference>
<sequence>MTLSLNKIHQAHQQYTGVDFPKLFKAFKDMGIIVNTVNIEQGETSYIHQDGAEITDESVKVAVPIAQQTHLALVKDILQRHQSGETDFPKFCDEMARAGIYKWHIDIIAGTCAYIDKENQVVITENIPQS</sequence>
<reference evidence="1 2" key="1">
    <citation type="submission" date="2018-06" db="EMBL/GenBank/DDBJ databases">
        <authorList>
            <consortium name="Pathogen Informatics"/>
            <person name="Doyle S."/>
        </authorList>
    </citation>
    <scope>NUCLEOTIDE SEQUENCE [LARGE SCALE GENOMIC DNA]</scope>
    <source>
        <strain evidence="1 2">NCTC7688</strain>
    </source>
</reference>
<protein>
    <submittedName>
        <fullName evidence="1">Phage envelope protein</fullName>
    </submittedName>
</protein>
<dbReference type="RefSeq" id="WP_041079478.1">
    <property type="nucleotide sequence ID" value="NZ_CAXOQR010000007.1"/>
</dbReference>
<keyword evidence="1" id="KW-0261">Viral envelope protein</keyword>
<dbReference type="EMBL" id="UHED01000001">
    <property type="protein sequence ID" value="SUM81869.1"/>
    <property type="molecule type" value="Genomic_DNA"/>
</dbReference>
<keyword evidence="1" id="KW-0946">Virion</keyword>
<dbReference type="SUPFAM" id="SSF160419">
    <property type="entry name" value="YdfO-like"/>
    <property type="match status" value="1"/>
</dbReference>
<proteinExistence type="predicted"/>
<evidence type="ECO:0000313" key="1">
    <source>
        <dbReference type="EMBL" id="SUM81869.1"/>
    </source>
</evidence>
<dbReference type="Gene3D" id="3.30.1810.10">
    <property type="entry name" value="YdfO-like"/>
    <property type="match status" value="1"/>
</dbReference>
<organism evidence="1 2">
    <name type="scientific">Staphylococcus saprophyticus</name>
    <dbReference type="NCBI Taxonomy" id="29385"/>
    <lineage>
        <taxon>Bacteria</taxon>
        <taxon>Bacillati</taxon>
        <taxon>Bacillota</taxon>
        <taxon>Bacilli</taxon>
        <taxon>Bacillales</taxon>
        <taxon>Staphylococcaceae</taxon>
        <taxon>Staphylococcus</taxon>
    </lineage>
</organism>
<dbReference type="AlphaFoldDB" id="A0A380HKK1"/>
<dbReference type="InterPro" id="IPR036696">
    <property type="entry name" value="YdfO-like_sf"/>
</dbReference>
<gene>
    <name evidence="1" type="ORF">NCTC7688_00363</name>
</gene>
<evidence type="ECO:0000313" key="2">
    <source>
        <dbReference type="Proteomes" id="UP000254707"/>
    </source>
</evidence>
<dbReference type="Proteomes" id="UP000254707">
    <property type="component" value="Unassembled WGS sequence"/>
</dbReference>
<dbReference type="InterPro" id="IPR009833">
    <property type="entry name" value="DUF1398"/>
</dbReference>
<accession>A0A380HKK1</accession>
<name>A0A380HKK1_STASA</name>